<evidence type="ECO:0000256" key="1">
    <source>
        <dbReference type="ARBA" id="ARBA00006432"/>
    </source>
</evidence>
<organism evidence="9 10">
    <name type="scientific">Entotheonella factor</name>
    <dbReference type="NCBI Taxonomy" id="1429438"/>
    <lineage>
        <taxon>Bacteria</taxon>
        <taxon>Pseudomonadati</taxon>
        <taxon>Nitrospinota/Tectimicrobiota group</taxon>
        <taxon>Candidatus Tectimicrobiota</taxon>
        <taxon>Candidatus Entotheonellia</taxon>
        <taxon>Candidatus Entotheonellales</taxon>
        <taxon>Candidatus Entotheonellaceae</taxon>
        <taxon>Candidatus Entotheonella</taxon>
    </lineage>
</organism>
<keyword evidence="5" id="KW-0276">Fatty acid metabolism</keyword>
<dbReference type="Pfam" id="PF00550">
    <property type="entry name" value="PP-binding"/>
    <property type="match status" value="1"/>
</dbReference>
<dbReference type="CDD" id="cd05931">
    <property type="entry name" value="FAAL"/>
    <property type="match status" value="1"/>
</dbReference>
<dbReference type="SMART" id="SM01294">
    <property type="entry name" value="PKS_PP_betabranch"/>
    <property type="match status" value="1"/>
</dbReference>
<evidence type="ECO:0000256" key="7">
    <source>
        <dbReference type="SAM" id="Phobius"/>
    </source>
</evidence>
<proteinExistence type="inferred from homology"/>
<dbReference type="AlphaFoldDB" id="W4LDV1"/>
<keyword evidence="10" id="KW-1185">Reference proteome</keyword>
<dbReference type="InterPro" id="IPR036736">
    <property type="entry name" value="ACP-like_sf"/>
</dbReference>
<dbReference type="GO" id="GO:0070566">
    <property type="term" value="F:adenylyltransferase activity"/>
    <property type="evidence" value="ECO:0007669"/>
    <property type="project" value="TreeGrafter"/>
</dbReference>
<dbReference type="PANTHER" id="PTHR22754:SF32">
    <property type="entry name" value="DISCO-INTERACTING PROTEIN 2"/>
    <property type="match status" value="1"/>
</dbReference>
<dbReference type="Gene3D" id="3.40.50.12780">
    <property type="entry name" value="N-terminal domain of ligase-like"/>
    <property type="match status" value="1"/>
</dbReference>
<protein>
    <recommendedName>
        <fullName evidence="8">Carrier domain-containing protein</fullName>
    </recommendedName>
</protein>
<dbReference type="InterPro" id="IPR020845">
    <property type="entry name" value="AMP-binding_CS"/>
</dbReference>
<dbReference type="Proteomes" id="UP000019141">
    <property type="component" value="Unassembled WGS sequence"/>
</dbReference>
<dbReference type="EMBL" id="AZHW01000863">
    <property type="protein sequence ID" value="ETW95865.1"/>
    <property type="molecule type" value="Genomic_DNA"/>
</dbReference>
<reference evidence="9 10" key="1">
    <citation type="journal article" date="2014" name="Nature">
        <title>An environmental bacterial taxon with a large and distinct metabolic repertoire.</title>
        <authorList>
            <person name="Wilson M.C."/>
            <person name="Mori T."/>
            <person name="Ruckert C."/>
            <person name="Uria A.R."/>
            <person name="Helf M.J."/>
            <person name="Takada K."/>
            <person name="Gernert C."/>
            <person name="Steffens U.A."/>
            <person name="Heycke N."/>
            <person name="Schmitt S."/>
            <person name="Rinke C."/>
            <person name="Helfrich E.J."/>
            <person name="Brachmann A.O."/>
            <person name="Gurgui C."/>
            <person name="Wakimoto T."/>
            <person name="Kracht M."/>
            <person name="Crusemann M."/>
            <person name="Hentschel U."/>
            <person name="Abe I."/>
            <person name="Matsunaga S."/>
            <person name="Kalinowski J."/>
            <person name="Takeyama H."/>
            <person name="Piel J."/>
        </authorList>
    </citation>
    <scope>NUCLEOTIDE SEQUENCE [LARGE SCALE GENOMIC DNA]</scope>
    <source>
        <strain evidence="10">TSY1</strain>
    </source>
</reference>
<evidence type="ECO:0000259" key="8">
    <source>
        <dbReference type="PROSITE" id="PS50075"/>
    </source>
</evidence>
<evidence type="ECO:0000313" key="9">
    <source>
        <dbReference type="EMBL" id="ETW95865.1"/>
    </source>
</evidence>
<dbReference type="GO" id="GO:0071766">
    <property type="term" value="P:Actinobacterium-type cell wall biogenesis"/>
    <property type="evidence" value="ECO:0007669"/>
    <property type="project" value="UniProtKB-ARBA"/>
</dbReference>
<dbReference type="HOGENOM" id="CLU_000022_23_7_7"/>
<evidence type="ECO:0000256" key="2">
    <source>
        <dbReference type="ARBA" id="ARBA00022450"/>
    </source>
</evidence>
<accession>W4LDV1</accession>
<keyword evidence="7" id="KW-0812">Transmembrane</keyword>
<gene>
    <name evidence="9" type="ORF">ETSY1_28805</name>
</gene>
<dbReference type="GO" id="GO:0016874">
    <property type="term" value="F:ligase activity"/>
    <property type="evidence" value="ECO:0007669"/>
    <property type="project" value="UniProtKB-KW"/>
</dbReference>
<name>W4LDV1_ENTF1</name>
<dbReference type="Pfam" id="PF23024">
    <property type="entry name" value="AMP-dom_DIP2-like"/>
    <property type="match status" value="1"/>
</dbReference>
<evidence type="ECO:0000256" key="5">
    <source>
        <dbReference type="ARBA" id="ARBA00022832"/>
    </source>
</evidence>
<keyword evidence="4" id="KW-0436">Ligase</keyword>
<dbReference type="InterPro" id="IPR020806">
    <property type="entry name" value="PKS_PP-bd"/>
</dbReference>
<feature type="domain" description="Carrier" evidence="8">
    <location>
        <begin position="595"/>
        <end position="672"/>
    </location>
</feature>
<evidence type="ECO:0000313" key="10">
    <source>
        <dbReference type="Proteomes" id="UP000019141"/>
    </source>
</evidence>
<dbReference type="GO" id="GO:0006633">
    <property type="term" value="P:fatty acid biosynthetic process"/>
    <property type="evidence" value="ECO:0007669"/>
    <property type="project" value="TreeGrafter"/>
</dbReference>
<dbReference type="Gene3D" id="1.10.1200.10">
    <property type="entry name" value="ACP-like"/>
    <property type="match status" value="1"/>
</dbReference>
<evidence type="ECO:0000256" key="3">
    <source>
        <dbReference type="ARBA" id="ARBA00022553"/>
    </source>
</evidence>
<dbReference type="PROSITE" id="PS00455">
    <property type="entry name" value="AMP_BINDING"/>
    <property type="match status" value="1"/>
</dbReference>
<evidence type="ECO:0000256" key="6">
    <source>
        <dbReference type="ARBA" id="ARBA00023098"/>
    </source>
</evidence>
<dbReference type="GO" id="GO:0005886">
    <property type="term" value="C:plasma membrane"/>
    <property type="evidence" value="ECO:0007669"/>
    <property type="project" value="TreeGrafter"/>
</dbReference>
<keyword evidence="2" id="KW-0596">Phosphopantetheine</keyword>
<evidence type="ECO:0000256" key="4">
    <source>
        <dbReference type="ARBA" id="ARBA00022598"/>
    </source>
</evidence>
<dbReference type="PROSITE" id="PS00012">
    <property type="entry name" value="PHOSPHOPANTETHEINE"/>
    <property type="match status" value="1"/>
</dbReference>
<dbReference type="InterPro" id="IPR040097">
    <property type="entry name" value="FAAL/FAAC"/>
</dbReference>
<dbReference type="InterPro" id="IPR009081">
    <property type="entry name" value="PP-bd_ACP"/>
</dbReference>
<dbReference type="FunFam" id="3.40.50.12780:FF:000013">
    <property type="entry name" value="Long-chain-fatty-acid--AMP ligase FadD32"/>
    <property type="match status" value="1"/>
</dbReference>
<dbReference type="PROSITE" id="PS50075">
    <property type="entry name" value="CARRIER"/>
    <property type="match status" value="1"/>
</dbReference>
<dbReference type="InterPro" id="IPR006162">
    <property type="entry name" value="Ppantetheine_attach_site"/>
</dbReference>
<dbReference type="InterPro" id="IPR042099">
    <property type="entry name" value="ANL_N_sf"/>
</dbReference>
<dbReference type="Gene3D" id="3.30.300.30">
    <property type="match status" value="1"/>
</dbReference>
<keyword evidence="6" id="KW-0443">Lipid metabolism</keyword>
<comment type="caution">
    <text evidence="9">The sequence shown here is derived from an EMBL/GenBank/DDBJ whole genome shotgun (WGS) entry which is preliminary data.</text>
</comment>
<dbReference type="InterPro" id="IPR025110">
    <property type="entry name" value="AMP-bd_C"/>
</dbReference>
<dbReference type="GO" id="GO:0031177">
    <property type="term" value="F:phosphopantetheine binding"/>
    <property type="evidence" value="ECO:0007669"/>
    <property type="project" value="InterPro"/>
</dbReference>
<comment type="similarity">
    <text evidence="1">Belongs to the ATP-dependent AMP-binding enzyme family.</text>
</comment>
<dbReference type="SUPFAM" id="SSF47336">
    <property type="entry name" value="ACP-like"/>
    <property type="match status" value="1"/>
</dbReference>
<keyword evidence="7" id="KW-1133">Transmembrane helix</keyword>
<dbReference type="InterPro" id="IPR045851">
    <property type="entry name" value="AMP-bd_C_sf"/>
</dbReference>
<dbReference type="SUPFAM" id="SSF56801">
    <property type="entry name" value="Acetyl-CoA synthetase-like"/>
    <property type="match status" value="1"/>
</dbReference>
<dbReference type="InterPro" id="IPR000873">
    <property type="entry name" value="AMP-dep_synth/lig_dom"/>
</dbReference>
<keyword evidence="7" id="KW-0472">Membrane</keyword>
<keyword evidence="3" id="KW-0597">Phosphoprotein</keyword>
<dbReference type="SMART" id="SM00823">
    <property type="entry name" value="PKS_PP"/>
    <property type="match status" value="1"/>
</dbReference>
<dbReference type="Pfam" id="PF00501">
    <property type="entry name" value="AMP-binding"/>
    <property type="match status" value="1"/>
</dbReference>
<feature type="non-terminal residue" evidence="9">
    <location>
        <position position="791"/>
    </location>
</feature>
<feature type="transmembrane region" description="Helical" evidence="7">
    <location>
        <begin position="73"/>
        <end position="93"/>
    </location>
</feature>
<sequence length="791" mass="87906">MSERYETLCSFIDHWADLHPNNLVFTFLTDGEDKAEDLSYSTLNQQVQNLAFLLHSNGIKPNDRVILIYPPSLSFLIAFLGCLYLGVIAVPIYPPRVRKGDLTTLKSIIADAASSVALTTESLLETLQPSLETDPDLQGFQLVATDQAAFLNGRMPPASISADDLAYLQYTSGSTGSPKGVMISHRNLMENLAFIRDRFTLSSSSVGLHWLPPYHDMGLVGGILSTLHNGAYSILMPPIYFIQKPLRWLKAVSTYRATVSGGPNFAYELCATKITPAQRQGLDLSSWTVAFNGAEPIRASTLERFATAFAPNGFKSEAFLPCYGLAEGTLMVTCRAGAHVPVVGAHFDDTTPVSEQLSTPLVSSGSLSHAMMDIRIVSPETFLPVPDGDTGEIWLSGPSVARGYWGQPQQTDATFNARMVGDSKHAFLRTGDMGFVQSGELYITGRMKEMLIIRGRNYCPQDIESVVQLADPLLNLDSCAVFSVEKNGEERLVVVQEIGRRHARDDDMDGVFTTIRRCITETFELRVHAIVLIRSRSLPKTANGKIQRYACRQSFLENTLDVIAQWQEPVDERNAIDDLQELIPLDGSDSARLIDSQNAIRTWLVARLSQELVLSPSDIDPATPFAEYGLDSLQQATLLGELSEHFEYPNSFDLFEAYPTIESLAGYLSVLKDIQMNLQALPIEQRRTVLMHLADSRSMHVFESQEDIPQRCYQFDHFPEFLALEHRRKELLSADMPNPYFTQITDVRDHHIIVDGQEFINYSGNNYLGLSAGVRTHLLKSHLIGVGCNSH</sequence>
<dbReference type="PANTHER" id="PTHR22754">
    <property type="entry name" value="DISCO-INTERACTING PROTEIN 2 DIP2 -RELATED"/>
    <property type="match status" value="1"/>
</dbReference>